<accession>A0A645J3K8</accession>
<organism evidence="1">
    <name type="scientific">bioreactor metagenome</name>
    <dbReference type="NCBI Taxonomy" id="1076179"/>
    <lineage>
        <taxon>unclassified sequences</taxon>
        <taxon>metagenomes</taxon>
        <taxon>ecological metagenomes</taxon>
    </lineage>
</organism>
<dbReference type="AlphaFoldDB" id="A0A645J3K8"/>
<protein>
    <submittedName>
        <fullName evidence="1">Uncharacterized protein</fullName>
    </submittedName>
</protein>
<name>A0A645J3K8_9ZZZZ</name>
<comment type="caution">
    <text evidence="1">The sequence shown here is derived from an EMBL/GenBank/DDBJ whole genome shotgun (WGS) entry which is preliminary data.</text>
</comment>
<gene>
    <name evidence="1" type="ORF">SDC9_204983</name>
</gene>
<evidence type="ECO:0000313" key="1">
    <source>
        <dbReference type="EMBL" id="MPN57289.1"/>
    </source>
</evidence>
<reference evidence="1" key="1">
    <citation type="submission" date="2019-08" db="EMBL/GenBank/DDBJ databases">
        <authorList>
            <person name="Kucharzyk K."/>
            <person name="Murdoch R.W."/>
            <person name="Higgins S."/>
            <person name="Loffler F."/>
        </authorList>
    </citation>
    <scope>NUCLEOTIDE SEQUENCE</scope>
</reference>
<sequence>MASPHGIRLLARGEYHPCYPTGRAAHQKRDREFNHAPNASRAEMVMNNNQGHDAINVPKDANRSTVSVHYLIIAELRAKGLPQYR</sequence>
<proteinExistence type="predicted"/>
<dbReference type="EMBL" id="VSSQ01128640">
    <property type="protein sequence ID" value="MPN57289.1"/>
    <property type="molecule type" value="Genomic_DNA"/>
</dbReference>